<name>A0A2J8B4H2_9FIRM</name>
<reference evidence="3" key="1">
    <citation type="submission" date="2017-04" db="EMBL/GenBank/DDBJ databases">
        <authorList>
            <person name="Bumgarner R.E."/>
            <person name="Fredricks D.N."/>
            <person name="Srinivasan S."/>
        </authorList>
    </citation>
    <scope>NUCLEOTIDE SEQUENCE [LARGE SCALE GENOMIC DNA]</scope>
    <source>
        <strain evidence="3">KA00405</strain>
    </source>
</reference>
<dbReference type="InterPro" id="IPR018445">
    <property type="entry name" value="Put_Phosphate_transp_reg"/>
</dbReference>
<gene>
    <name evidence="2" type="ORF">B7R76_01760</name>
</gene>
<dbReference type="EMBL" id="NBZD01000001">
    <property type="protein sequence ID" value="PNH19636.1"/>
    <property type="molecule type" value="Genomic_DNA"/>
</dbReference>
<dbReference type="InterPro" id="IPR038078">
    <property type="entry name" value="PhoU-like_sf"/>
</dbReference>
<evidence type="ECO:0000313" key="3">
    <source>
        <dbReference type="Proteomes" id="UP000236394"/>
    </source>
</evidence>
<dbReference type="InterPro" id="IPR052912">
    <property type="entry name" value="UPF0111_domain"/>
</dbReference>
<dbReference type="PANTHER" id="PTHR37298:SF1">
    <property type="entry name" value="UPF0111 PROTEIN YKAA"/>
    <property type="match status" value="1"/>
</dbReference>
<dbReference type="Pfam" id="PF01865">
    <property type="entry name" value="PhoU_div"/>
    <property type="match status" value="1"/>
</dbReference>
<evidence type="ECO:0008006" key="4">
    <source>
        <dbReference type="Google" id="ProtNLM"/>
    </source>
</evidence>
<protein>
    <recommendedName>
        <fullName evidence="4">Phosphate transport regulator</fullName>
    </recommendedName>
</protein>
<organism evidence="2 3">
    <name type="scientific">Mageeibacillus indolicus</name>
    <dbReference type="NCBI Taxonomy" id="884684"/>
    <lineage>
        <taxon>Bacteria</taxon>
        <taxon>Bacillati</taxon>
        <taxon>Bacillota</taxon>
        <taxon>Clostridia</taxon>
        <taxon>Eubacteriales</taxon>
        <taxon>Oscillospiraceae</taxon>
        <taxon>Mageeibacillus</taxon>
    </lineage>
</organism>
<dbReference type="RefSeq" id="WP_012993467.1">
    <property type="nucleotide sequence ID" value="NZ_NBZD01000001.1"/>
</dbReference>
<proteinExistence type="inferred from homology"/>
<comment type="similarity">
    <text evidence="1">Belongs to the UPF0111 family.</text>
</comment>
<evidence type="ECO:0000256" key="1">
    <source>
        <dbReference type="ARBA" id="ARBA00008591"/>
    </source>
</evidence>
<dbReference type="PANTHER" id="PTHR37298">
    <property type="entry name" value="UPF0111 PROTEIN YKAA"/>
    <property type="match status" value="1"/>
</dbReference>
<accession>A0A2J8B4H2</accession>
<sequence>MGNLLNRKKGNEFFTMFVEGGDIANKAAVALSSACQNGCVDFVKLHAVKTIEHEGDLLVHRSLKLIEKAFITPIDRNDILTLLNNIENVTDSIDELSNHFYMMNITKTNSYIDEFMRLLNNATQATKELLEEFTDFQHRRAEINEAVIRINKNEEEGDANYIQAIRSLYASQNDPIDVIRLQTIYDLFEKCIDNTEDVADTIATILISVG</sequence>
<dbReference type="OMA" id="PQMNIDR"/>
<dbReference type="Gene3D" id="1.20.58.220">
    <property type="entry name" value="Phosphate transport system protein phou homolog 2, domain 2"/>
    <property type="match status" value="1"/>
</dbReference>
<dbReference type="AlphaFoldDB" id="A0A2J8B4H2"/>
<evidence type="ECO:0000313" key="2">
    <source>
        <dbReference type="EMBL" id="PNH19636.1"/>
    </source>
</evidence>
<dbReference type="Proteomes" id="UP000236394">
    <property type="component" value="Unassembled WGS sequence"/>
</dbReference>
<comment type="caution">
    <text evidence="2">The sequence shown here is derived from an EMBL/GenBank/DDBJ whole genome shotgun (WGS) entry which is preliminary data.</text>
</comment>